<evidence type="ECO:0000256" key="12">
    <source>
        <dbReference type="ARBA" id="ARBA00048418"/>
    </source>
</evidence>
<sequence length="183" mass="20867">MDNDCFSSAVATFASHCGECALESTPTIFTPPLYLQRYDAVVKAIANHSTPIKSVADLGCAEGNLLRFVKTIKHVEKIIAVDRDRFVLEYANRRIEPVACDYVLGREFKLDIFIYEGDICKPDPRLIGLDAITCELTFRHYDHKFEWTRSQFAEWCEKVCILMSSFKKQISLTDSSKRTLLSI</sequence>
<keyword evidence="14" id="KW-1185">Reference proteome</keyword>
<accession>T1L525</accession>
<dbReference type="GO" id="GO:0003723">
    <property type="term" value="F:RNA binding"/>
    <property type="evidence" value="ECO:0007669"/>
    <property type="project" value="UniProtKB-KW"/>
</dbReference>
<dbReference type="eggNOG" id="KOG1045">
    <property type="taxonomic scope" value="Eukaryota"/>
</dbReference>
<dbReference type="PANTHER" id="PTHR21404:SF3">
    <property type="entry name" value="SMALL RNA 2'-O-METHYLTRANSFERASE"/>
    <property type="match status" value="1"/>
</dbReference>
<dbReference type="Gene3D" id="3.40.50.150">
    <property type="entry name" value="Vaccinia Virus protein VP39"/>
    <property type="match status" value="2"/>
</dbReference>
<dbReference type="GO" id="GO:0034587">
    <property type="term" value="P:piRNA processing"/>
    <property type="evidence" value="ECO:0007669"/>
    <property type="project" value="TreeGrafter"/>
</dbReference>
<keyword evidence="6" id="KW-0949">S-adenosyl-L-methionine</keyword>
<keyword evidence="8" id="KW-0460">Magnesium</keyword>
<dbReference type="HOGENOM" id="CLU_1477005_0_0_1"/>
<keyword evidence="4" id="KW-0489">Methyltransferase</keyword>
<proteinExistence type="inferred from homology"/>
<evidence type="ECO:0000256" key="3">
    <source>
        <dbReference type="ARBA" id="ARBA00021330"/>
    </source>
</evidence>
<name>T1L525_TETUR</name>
<dbReference type="EC" id="2.1.1.386" evidence="11"/>
<dbReference type="GO" id="GO:0005737">
    <property type="term" value="C:cytoplasm"/>
    <property type="evidence" value="ECO:0007669"/>
    <property type="project" value="TreeGrafter"/>
</dbReference>
<keyword evidence="5" id="KW-0808">Transferase</keyword>
<dbReference type="EnsemblMetazoa" id="tetur431g00020.1">
    <property type="protein sequence ID" value="tetur431g00020.1"/>
    <property type="gene ID" value="tetur431g00020"/>
</dbReference>
<comment type="catalytic activity">
    <reaction evidence="12">
        <text>small RNA 3'-end nucleotide + S-adenosyl-L-methionine = small RNA 3'-end 2'-O-methylnucleotide + S-adenosyl-L-homocysteine + H(+)</text>
        <dbReference type="Rhea" id="RHEA:37887"/>
        <dbReference type="Rhea" id="RHEA-COMP:10415"/>
        <dbReference type="Rhea" id="RHEA-COMP:10416"/>
        <dbReference type="ChEBI" id="CHEBI:15378"/>
        <dbReference type="ChEBI" id="CHEBI:57856"/>
        <dbReference type="ChEBI" id="CHEBI:59789"/>
        <dbReference type="ChEBI" id="CHEBI:74896"/>
        <dbReference type="ChEBI" id="CHEBI:74898"/>
        <dbReference type="EC" id="2.1.1.386"/>
    </reaction>
</comment>
<keyword evidence="10" id="KW-0943">RNA-mediated gene silencing</keyword>
<evidence type="ECO:0000313" key="14">
    <source>
        <dbReference type="Proteomes" id="UP000015104"/>
    </source>
</evidence>
<dbReference type="EMBL" id="CAEY01001209">
    <property type="status" value="NOT_ANNOTATED_CDS"/>
    <property type="molecule type" value="Genomic_DNA"/>
</dbReference>
<evidence type="ECO:0000256" key="5">
    <source>
        <dbReference type="ARBA" id="ARBA00022679"/>
    </source>
</evidence>
<evidence type="ECO:0000256" key="9">
    <source>
        <dbReference type="ARBA" id="ARBA00022884"/>
    </source>
</evidence>
<organism evidence="13 14">
    <name type="scientific">Tetranychus urticae</name>
    <name type="common">Two-spotted spider mite</name>
    <dbReference type="NCBI Taxonomy" id="32264"/>
    <lineage>
        <taxon>Eukaryota</taxon>
        <taxon>Metazoa</taxon>
        <taxon>Ecdysozoa</taxon>
        <taxon>Arthropoda</taxon>
        <taxon>Chelicerata</taxon>
        <taxon>Arachnida</taxon>
        <taxon>Acari</taxon>
        <taxon>Acariformes</taxon>
        <taxon>Trombidiformes</taxon>
        <taxon>Prostigmata</taxon>
        <taxon>Eleutherengona</taxon>
        <taxon>Raphignathae</taxon>
        <taxon>Tetranychoidea</taxon>
        <taxon>Tetranychidae</taxon>
        <taxon>Tetranychus</taxon>
    </lineage>
</organism>
<dbReference type="CDD" id="cd02440">
    <property type="entry name" value="AdoMet_MTases"/>
    <property type="match status" value="1"/>
</dbReference>
<evidence type="ECO:0000256" key="7">
    <source>
        <dbReference type="ARBA" id="ARBA00022723"/>
    </source>
</evidence>
<comment type="similarity">
    <text evidence="2">Belongs to the methyltransferase superfamily. HEN1 family.</text>
</comment>
<evidence type="ECO:0000313" key="13">
    <source>
        <dbReference type="EnsemblMetazoa" id="tetur431g00020.1"/>
    </source>
</evidence>
<dbReference type="GO" id="GO:0090486">
    <property type="term" value="F:small RNA 2'-O-methyltransferase activity"/>
    <property type="evidence" value="ECO:0007669"/>
    <property type="project" value="UniProtKB-EC"/>
</dbReference>
<dbReference type="GO" id="GO:0005634">
    <property type="term" value="C:nucleus"/>
    <property type="evidence" value="ECO:0007669"/>
    <property type="project" value="TreeGrafter"/>
</dbReference>
<evidence type="ECO:0000256" key="11">
    <source>
        <dbReference type="ARBA" id="ARBA00035025"/>
    </source>
</evidence>
<reference evidence="14" key="1">
    <citation type="submission" date="2011-08" db="EMBL/GenBank/DDBJ databases">
        <authorList>
            <person name="Rombauts S."/>
        </authorList>
    </citation>
    <scope>NUCLEOTIDE SEQUENCE</scope>
    <source>
        <strain evidence="14">London</strain>
    </source>
</reference>
<evidence type="ECO:0000256" key="2">
    <source>
        <dbReference type="ARBA" id="ARBA00009026"/>
    </source>
</evidence>
<evidence type="ECO:0000256" key="10">
    <source>
        <dbReference type="ARBA" id="ARBA00023158"/>
    </source>
</evidence>
<dbReference type="GO" id="GO:0046872">
    <property type="term" value="F:metal ion binding"/>
    <property type="evidence" value="ECO:0007669"/>
    <property type="project" value="UniProtKB-KW"/>
</dbReference>
<dbReference type="AlphaFoldDB" id="T1L525"/>
<comment type="cofactor">
    <cofactor evidence="1">
        <name>Mg(2+)</name>
        <dbReference type="ChEBI" id="CHEBI:18420"/>
    </cofactor>
</comment>
<evidence type="ECO:0000256" key="1">
    <source>
        <dbReference type="ARBA" id="ARBA00001946"/>
    </source>
</evidence>
<evidence type="ECO:0000256" key="4">
    <source>
        <dbReference type="ARBA" id="ARBA00022603"/>
    </source>
</evidence>
<dbReference type="Proteomes" id="UP000015104">
    <property type="component" value="Unassembled WGS sequence"/>
</dbReference>
<dbReference type="SUPFAM" id="SSF53335">
    <property type="entry name" value="S-adenosyl-L-methionine-dependent methyltransferases"/>
    <property type="match status" value="1"/>
</dbReference>
<dbReference type="GO" id="GO:0030422">
    <property type="term" value="P:siRNA processing"/>
    <property type="evidence" value="ECO:0007669"/>
    <property type="project" value="TreeGrafter"/>
</dbReference>
<keyword evidence="7" id="KW-0479">Metal-binding</keyword>
<dbReference type="GO" id="GO:0001510">
    <property type="term" value="P:RNA methylation"/>
    <property type="evidence" value="ECO:0007669"/>
    <property type="project" value="InterPro"/>
</dbReference>
<evidence type="ECO:0000256" key="8">
    <source>
        <dbReference type="ARBA" id="ARBA00022842"/>
    </source>
</evidence>
<protein>
    <recommendedName>
        <fullName evidence="3">Small RNA 2'-O-methyltransferase</fullName>
        <ecNumber evidence="11">2.1.1.386</ecNumber>
    </recommendedName>
</protein>
<keyword evidence="9" id="KW-0694">RNA-binding</keyword>
<evidence type="ECO:0000256" key="6">
    <source>
        <dbReference type="ARBA" id="ARBA00022691"/>
    </source>
</evidence>
<reference evidence="13" key="2">
    <citation type="submission" date="2015-06" db="UniProtKB">
        <authorList>
            <consortium name="EnsemblMetazoa"/>
        </authorList>
    </citation>
    <scope>IDENTIFICATION</scope>
</reference>
<dbReference type="PANTHER" id="PTHR21404">
    <property type="entry name" value="HEN1"/>
    <property type="match status" value="1"/>
</dbReference>
<dbReference type="InterPro" id="IPR029063">
    <property type="entry name" value="SAM-dependent_MTases_sf"/>
</dbReference>
<dbReference type="InterPro" id="IPR026610">
    <property type="entry name" value="Hen1"/>
</dbReference>